<dbReference type="KEGG" id="lacs:H4075_17850"/>
<sequence>MNADKITIEELLSDESFINYCKGVSPGDIAFWENYKHENPDKALLIEDAKEQYVQLFNALALADLDEQTSRLENSLEQKESTPVVQMEKFEKGTRGKVLPLLLKITAAAIIVAGLFVTINYFVAGRVNNKTYAAVYGERKNIQLPDGSVVTLNAGSNIKINEKYGLTTRDVYLEGEAFFEVKHDRTRPFIVHTPAMDVKALGTAFNVKAYLDEKNTETSLISGLVEVTLKENNNLKMLLYPNQKIEWQNGNTSNLNNNLNTAKKDTYLTDSLPKKLVLTSTGDIKEIAWKENKLIFDDEEFKDIAILLERWYGAKINFKDTAICNYRFTGTYEKEDLNTVLDYLKESRSFNYTIEQGEILTINLSK</sequence>
<protein>
    <submittedName>
        <fullName evidence="4">FecR domain-containing protein</fullName>
    </submittedName>
</protein>
<proteinExistence type="predicted"/>
<evidence type="ECO:0000259" key="3">
    <source>
        <dbReference type="Pfam" id="PF16344"/>
    </source>
</evidence>
<gene>
    <name evidence="4" type="ORF">H4075_17850</name>
</gene>
<keyword evidence="1" id="KW-1133">Transmembrane helix</keyword>
<dbReference type="Gene3D" id="2.60.120.1440">
    <property type="match status" value="1"/>
</dbReference>
<dbReference type="PANTHER" id="PTHR30273:SF2">
    <property type="entry name" value="PROTEIN FECR"/>
    <property type="match status" value="1"/>
</dbReference>
<dbReference type="InterPro" id="IPR006860">
    <property type="entry name" value="FecR"/>
</dbReference>
<keyword evidence="1" id="KW-0472">Membrane</keyword>
<dbReference type="Proteomes" id="UP000515344">
    <property type="component" value="Chromosome"/>
</dbReference>
<dbReference type="Pfam" id="PF04773">
    <property type="entry name" value="FecR"/>
    <property type="match status" value="1"/>
</dbReference>
<evidence type="ECO:0000256" key="1">
    <source>
        <dbReference type="SAM" id="Phobius"/>
    </source>
</evidence>
<keyword evidence="5" id="KW-1185">Reference proteome</keyword>
<accession>A0A7G5XEL4</accession>
<feature type="domain" description="Protein FecR C-terminal" evidence="3">
    <location>
        <begin position="293"/>
        <end position="359"/>
    </location>
</feature>
<reference evidence="5" key="1">
    <citation type="submission" date="2020-08" db="EMBL/GenBank/DDBJ databases">
        <title>Lacibacter sp. S13-6-6 genome sequencing.</title>
        <authorList>
            <person name="Jin L."/>
        </authorList>
    </citation>
    <scope>NUCLEOTIDE SEQUENCE [LARGE SCALE GENOMIC DNA]</scope>
    <source>
        <strain evidence="5">S13-6-6</strain>
    </source>
</reference>
<dbReference type="GO" id="GO:0016989">
    <property type="term" value="F:sigma factor antagonist activity"/>
    <property type="evidence" value="ECO:0007669"/>
    <property type="project" value="TreeGrafter"/>
</dbReference>
<feature type="transmembrane region" description="Helical" evidence="1">
    <location>
        <begin position="101"/>
        <end position="123"/>
    </location>
</feature>
<dbReference type="RefSeq" id="WP_182802179.1">
    <property type="nucleotide sequence ID" value="NZ_CP060007.1"/>
</dbReference>
<dbReference type="InterPro" id="IPR012373">
    <property type="entry name" value="Ferrdict_sens_TM"/>
</dbReference>
<keyword evidence="1" id="KW-0812">Transmembrane</keyword>
<dbReference type="InterPro" id="IPR032508">
    <property type="entry name" value="FecR_C"/>
</dbReference>
<dbReference type="Gene3D" id="3.55.50.30">
    <property type="match status" value="1"/>
</dbReference>
<dbReference type="EMBL" id="CP060007">
    <property type="protein sequence ID" value="QNA43917.1"/>
    <property type="molecule type" value="Genomic_DNA"/>
</dbReference>
<dbReference type="PANTHER" id="PTHR30273">
    <property type="entry name" value="PERIPLASMIC SIGNAL SENSOR AND SIGMA FACTOR ACTIVATOR FECR-RELATED"/>
    <property type="match status" value="1"/>
</dbReference>
<organism evidence="4 5">
    <name type="scientific">Lacibacter sediminis</name>
    <dbReference type="NCBI Taxonomy" id="2760713"/>
    <lineage>
        <taxon>Bacteria</taxon>
        <taxon>Pseudomonadati</taxon>
        <taxon>Bacteroidota</taxon>
        <taxon>Chitinophagia</taxon>
        <taxon>Chitinophagales</taxon>
        <taxon>Chitinophagaceae</taxon>
        <taxon>Lacibacter</taxon>
    </lineage>
</organism>
<evidence type="ECO:0000313" key="5">
    <source>
        <dbReference type="Proteomes" id="UP000515344"/>
    </source>
</evidence>
<evidence type="ECO:0000313" key="4">
    <source>
        <dbReference type="EMBL" id="QNA43917.1"/>
    </source>
</evidence>
<name>A0A7G5XEL4_9BACT</name>
<evidence type="ECO:0000259" key="2">
    <source>
        <dbReference type="Pfam" id="PF04773"/>
    </source>
</evidence>
<dbReference type="PIRSF" id="PIRSF018266">
    <property type="entry name" value="FecR"/>
    <property type="match status" value="1"/>
</dbReference>
<dbReference type="Pfam" id="PF16344">
    <property type="entry name" value="FecR_C"/>
    <property type="match status" value="1"/>
</dbReference>
<dbReference type="AlphaFoldDB" id="A0A7G5XEL4"/>
<feature type="domain" description="FecR protein" evidence="2">
    <location>
        <begin position="136"/>
        <end position="226"/>
    </location>
</feature>